<gene>
    <name evidence="10" type="ORF">ADL15_10920</name>
</gene>
<dbReference type="EMBL" id="LLZH01000061">
    <property type="protein sequence ID" value="KUL38722.1"/>
    <property type="molecule type" value="Genomic_DNA"/>
</dbReference>
<feature type="transmembrane region" description="Helical" evidence="8">
    <location>
        <begin position="408"/>
        <end position="434"/>
    </location>
</feature>
<evidence type="ECO:0000256" key="3">
    <source>
        <dbReference type="ARBA" id="ARBA00022692"/>
    </source>
</evidence>
<organism evidence="10 11">
    <name type="scientific">Actinoplanes awajinensis subsp. mycoplanecinus</name>
    <dbReference type="NCBI Taxonomy" id="135947"/>
    <lineage>
        <taxon>Bacteria</taxon>
        <taxon>Bacillati</taxon>
        <taxon>Actinomycetota</taxon>
        <taxon>Actinomycetes</taxon>
        <taxon>Micromonosporales</taxon>
        <taxon>Micromonosporaceae</taxon>
        <taxon>Actinoplanes</taxon>
    </lineage>
</organism>
<sequence length="864" mass="86700">MLRLAAQTVRARWAGFAGVFVALTLGVCLLTVTGLATAATLRGDRVPVWFSGAALVAVASDTVSARVGSGDEAYTASNTADVRPALPAAAVARLSALPGAVVDRRVPAMAGEVATDVHPWASAALHPAALLSGRAPIESGDAVVTVASGRAVGDLFPVRTAQGTWTATVTGVVTGPDAVYVSDAEAARLSGGRVDAIAFRDGTAAQAVPETGWETLTGSRRSLAEPDVDGEALSVVVSLLGTFTGIAVLVSIFVVAGTFAFAVSQRRRELALLRSAGATPRQVRRLVLGEAMIAAGLAAVAGCALGLLVAPWCGRWMAAHGLAPEDFTVAFNPWALLIAAGAGFLVALLGTWVAARRAGKIRPVEALREAALDRRVMTPSRWIFGLLFGGGAIAMVAAGGAAGGEDAIALTFFAAYFALIATVLFTPLLAPLLIRVATGLLPGVTVQIARGNALTSLRRTTSTVAPMLVTVGLAVSLLASSATAQQADQLASRSRVTASALVGAVDPVGLPATAMSALAQVPGVTAAVPVRSSSAFVLTGDTIELIPARYAGPGIEKVWDLPPTVSALRGTDTVAVGAELARSQHWSTGDEIQLWLADTTPVTLRVVTVLPPSLDLGQAVLLPYALSAATTTPPGPAATTAPPAPTTTTAPSGPAATAAPSGPAAAIAPSGPAAAAAALPDASAWVGVGADAVYLAGDGDPAALAAAAGSAGRVATADAYFADQAAEANRMNDIAMLALLGLTLLYTTIAIANTLVMSTADRARDIAVLRLGGATPRQVLGLIATETGIVVGVAVLLAAAVSAGLLLSLRARLTELIPHAGIAAPWPVIIGVTALCALVAFAASLIPAALLLRTPPATLASIRD</sequence>
<feature type="region of interest" description="Disordered" evidence="7">
    <location>
        <begin position="632"/>
        <end position="664"/>
    </location>
</feature>
<comment type="caution">
    <text evidence="10">The sequence shown here is derived from an EMBL/GenBank/DDBJ whole genome shotgun (WGS) entry which is preliminary data.</text>
</comment>
<keyword evidence="11" id="KW-1185">Reference proteome</keyword>
<evidence type="ECO:0000256" key="8">
    <source>
        <dbReference type="SAM" id="Phobius"/>
    </source>
</evidence>
<reference evidence="10 11" key="1">
    <citation type="submission" date="2015-10" db="EMBL/GenBank/DDBJ databases">
        <authorList>
            <person name="Gilbert D.G."/>
        </authorList>
    </citation>
    <scope>NUCLEOTIDE SEQUENCE [LARGE SCALE GENOMIC DNA]</scope>
    <source>
        <strain evidence="10 11">NRRL B-16712</strain>
    </source>
</reference>
<feature type="domain" description="ABC3 transporter permease C-terminal" evidence="9">
    <location>
        <begin position="242"/>
        <end position="362"/>
    </location>
</feature>
<comment type="subcellular location">
    <subcellularLocation>
        <location evidence="1">Cell membrane</location>
        <topology evidence="1">Multi-pass membrane protein</topology>
    </subcellularLocation>
</comment>
<evidence type="ECO:0000259" key="9">
    <source>
        <dbReference type="Pfam" id="PF02687"/>
    </source>
</evidence>
<dbReference type="PANTHER" id="PTHR30572:SF4">
    <property type="entry name" value="ABC TRANSPORTER PERMEASE YTRF"/>
    <property type="match status" value="1"/>
</dbReference>
<feature type="transmembrane region" description="Helical" evidence="8">
    <location>
        <begin position="334"/>
        <end position="355"/>
    </location>
</feature>
<accession>A0A0X3V3C4</accession>
<feature type="transmembrane region" description="Helical" evidence="8">
    <location>
        <begin position="235"/>
        <end position="263"/>
    </location>
</feature>
<evidence type="ECO:0000313" key="10">
    <source>
        <dbReference type="EMBL" id="KUL38722.1"/>
    </source>
</evidence>
<dbReference type="GO" id="GO:0022857">
    <property type="term" value="F:transmembrane transporter activity"/>
    <property type="evidence" value="ECO:0007669"/>
    <property type="project" value="TreeGrafter"/>
</dbReference>
<protein>
    <recommendedName>
        <fullName evidence="9">ABC3 transporter permease C-terminal domain-containing protein</fullName>
    </recommendedName>
</protein>
<comment type="similarity">
    <text evidence="6">Belongs to the ABC-4 integral membrane protein family.</text>
</comment>
<proteinExistence type="inferred from homology"/>
<dbReference type="AlphaFoldDB" id="A0A0X3V3C4"/>
<evidence type="ECO:0000256" key="2">
    <source>
        <dbReference type="ARBA" id="ARBA00022475"/>
    </source>
</evidence>
<evidence type="ECO:0000256" key="7">
    <source>
        <dbReference type="SAM" id="MobiDB-lite"/>
    </source>
</evidence>
<evidence type="ECO:0000256" key="1">
    <source>
        <dbReference type="ARBA" id="ARBA00004651"/>
    </source>
</evidence>
<feature type="domain" description="ABC3 transporter permease C-terminal" evidence="9">
    <location>
        <begin position="739"/>
        <end position="856"/>
    </location>
</feature>
<feature type="transmembrane region" description="Helical" evidence="8">
    <location>
        <begin position="382"/>
        <end position="402"/>
    </location>
</feature>
<dbReference type="Proteomes" id="UP000053244">
    <property type="component" value="Unassembled WGS sequence"/>
</dbReference>
<keyword evidence="4 8" id="KW-1133">Transmembrane helix</keyword>
<feature type="transmembrane region" description="Helical" evidence="8">
    <location>
        <begin position="291"/>
        <end position="314"/>
    </location>
</feature>
<dbReference type="InterPro" id="IPR050250">
    <property type="entry name" value="Macrolide_Exporter_MacB"/>
</dbReference>
<keyword evidence="2" id="KW-1003">Cell membrane</keyword>
<dbReference type="Pfam" id="PF02687">
    <property type="entry name" value="FtsX"/>
    <property type="match status" value="2"/>
</dbReference>
<keyword evidence="3 8" id="KW-0812">Transmembrane</keyword>
<name>A0A0X3V3C4_9ACTN</name>
<evidence type="ECO:0000256" key="4">
    <source>
        <dbReference type="ARBA" id="ARBA00022989"/>
    </source>
</evidence>
<keyword evidence="5 8" id="KW-0472">Membrane</keyword>
<evidence type="ECO:0000256" key="6">
    <source>
        <dbReference type="ARBA" id="ARBA00038076"/>
    </source>
</evidence>
<feature type="transmembrane region" description="Helical" evidence="8">
    <location>
        <begin position="779"/>
        <end position="806"/>
    </location>
</feature>
<feature type="transmembrane region" description="Helical" evidence="8">
    <location>
        <begin position="734"/>
        <end position="758"/>
    </location>
</feature>
<evidence type="ECO:0000313" key="11">
    <source>
        <dbReference type="Proteomes" id="UP000053244"/>
    </source>
</evidence>
<evidence type="ECO:0000256" key="5">
    <source>
        <dbReference type="ARBA" id="ARBA00023136"/>
    </source>
</evidence>
<dbReference type="OrthoDB" id="3223244at2"/>
<dbReference type="PANTHER" id="PTHR30572">
    <property type="entry name" value="MEMBRANE COMPONENT OF TRANSPORTER-RELATED"/>
    <property type="match status" value="1"/>
</dbReference>
<dbReference type="GO" id="GO:0005886">
    <property type="term" value="C:plasma membrane"/>
    <property type="evidence" value="ECO:0007669"/>
    <property type="project" value="UniProtKB-SubCell"/>
</dbReference>
<feature type="transmembrane region" description="Helical" evidence="8">
    <location>
        <begin position="826"/>
        <end position="852"/>
    </location>
</feature>
<dbReference type="RefSeq" id="WP_067687927.1">
    <property type="nucleotide sequence ID" value="NZ_LLZH01000061.1"/>
</dbReference>
<dbReference type="InterPro" id="IPR003838">
    <property type="entry name" value="ABC3_permease_C"/>
</dbReference>